<dbReference type="InterPro" id="IPR000477">
    <property type="entry name" value="RT_dom"/>
</dbReference>
<feature type="non-terminal residue" evidence="2">
    <location>
        <position position="185"/>
    </location>
</feature>
<keyword evidence="2" id="KW-0378">Hydrolase</keyword>
<evidence type="ECO:0000259" key="1">
    <source>
        <dbReference type="Pfam" id="PF00078"/>
    </source>
</evidence>
<sequence length="185" mass="21180">IKEGDSNSNQFHRLINHRRRKNAIQGILIDGVFSDENFRRPTLDGVQFSSLDQREKESLVSRFFELEIKSAVWDCGGDKSPGPDGLNFNFIKHFWETLKPDFIRPISLIGCVYKIVAKVLAKRLALVLPRLIDQRQTAFMKGRNILHGVLIANEAIVEAKARNKPCMVFKVDFEKAYDSVSWGFL</sequence>
<dbReference type="SUPFAM" id="SSF56672">
    <property type="entry name" value="DNA/RNA polymerases"/>
    <property type="match status" value="1"/>
</dbReference>
<dbReference type="Pfam" id="PF00078">
    <property type="entry name" value="RVT_1"/>
    <property type="match status" value="1"/>
</dbReference>
<accession>A0A0B2QZC0</accession>
<dbReference type="PANTHER" id="PTHR46890:SF50">
    <property type="entry name" value="RNA-DIRECTED DNA POLYMERASE, EUKARYOTA, REVERSE TRANSCRIPTASE ZINC-BINDING DOMAIN PROTEIN-RELATED"/>
    <property type="match status" value="1"/>
</dbReference>
<evidence type="ECO:0000313" key="2">
    <source>
        <dbReference type="EMBL" id="KHN27046.1"/>
    </source>
</evidence>
<feature type="non-terminal residue" evidence="2">
    <location>
        <position position="1"/>
    </location>
</feature>
<dbReference type="AlphaFoldDB" id="A0A0B2QZC0"/>
<feature type="domain" description="Reverse transcriptase" evidence="1">
    <location>
        <begin position="102"/>
        <end position="183"/>
    </location>
</feature>
<gene>
    <name evidence="2" type="ORF">glysoja_042856</name>
</gene>
<proteinExistence type="predicted"/>
<dbReference type="PANTHER" id="PTHR46890">
    <property type="entry name" value="NON-LTR RETROLELEMENT REVERSE TRANSCRIPTASE-LIKE PROTEIN-RELATED"/>
    <property type="match status" value="1"/>
</dbReference>
<reference evidence="2" key="1">
    <citation type="submission" date="2014-07" db="EMBL/GenBank/DDBJ databases">
        <title>Identification of a novel salt tolerance gene in wild soybean by whole-genome sequencing.</title>
        <authorList>
            <person name="Lam H.-M."/>
            <person name="Qi X."/>
            <person name="Li M.-W."/>
            <person name="Liu X."/>
            <person name="Xie M."/>
            <person name="Ni M."/>
            <person name="Xu X."/>
        </authorList>
    </citation>
    <scope>NUCLEOTIDE SEQUENCE [LARGE SCALE GENOMIC DNA]</scope>
    <source>
        <tissue evidence="2">Root</tissue>
    </source>
</reference>
<dbReference type="InterPro" id="IPR052343">
    <property type="entry name" value="Retrotransposon-Effector_Assoc"/>
</dbReference>
<organism evidence="2">
    <name type="scientific">Glycine soja</name>
    <name type="common">Wild soybean</name>
    <dbReference type="NCBI Taxonomy" id="3848"/>
    <lineage>
        <taxon>Eukaryota</taxon>
        <taxon>Viridiplantae</taxon>
        <taxon>Streptophyta</taxon>
        <taxon>Embryophyta</taxon>
        <taxon>Tracheophyta</taxon>
        <taxon>Spermatophyta</taxon>
        <taxon>Magnoliopsida</taxon>
        <taxon>eudicotyledons</taxon>
        <taxon>Gunneridae</taxon>
        <taxon>Pentapetalae</taxon>
        <taxon>rosids</taxon>
        <taxon>fabids</taxon>
        <taxon>Fabales</taxon>
        <taxon>Fabaceae</taxon>
        <taxon>Papilionoideae</taxon>
        <taxon>50 kb inversion clade</taxon>
        <taxon>NPAAA clade</taxon>
        <taxon>indigoferoid/millettioid clade</taxon>
        <taxon>Phaseoleae</taxon>
        <taxon>Glycine</taxon>
        <taxon>Glycine subgen. Soja</taxon>
    </lineage>
</organism>
<dbReference type="EC" id="3.1.27.-" evidence="2"/>
<dbReference type="Proteomes" id="UP000053555">
    <property type="component" value="Unassembled WGS sequence"/>
</dbReference>
<dbReference type="GO" id="GO:0016787">
    <property type="term" value="F:hydrolase activity"/>
    <property type="evidence" value="ECO:0007669"/>
    <property type="project" value="UniProtKB-KW"/>
</dbReference>
<protein>
    <submittedName>
        <fullName evidence="2">Transposon TX1 putative 149 kDa protein</fullName>
        <ecNumber evidence="2">3.1.27.-</ecNumber>
    </submittedName>
</protein>
<dbReference type="InterPro" id="IPR043502">
    <property type="entry name" value="DNA/RNA_pol_sf"/>
</dbReference>
<name>A0A0B2QZC0_GLYSO</name>
<dbReference type="EMBL" id="KN653541">
    <property type="protein sequence ID" value="KHN27046.1"/>
    <property type="molecule type" value="Genomic_DNA"/>
</dbReference>